<evidence type="ECO:0000256" key="2">
    <source>
        <dbReference type="ARBA" id="ARBA00004585"/>
    </source>
</evidence>
<keyword evidence="16" id="KW-0472">Membrane</keyword>
<evidence type="ECO:0000313" key="21">
    <source>
        <dbReference type="Proteomes" id="UP000597762"/>
    </source>
</evidence>
<evidence type="ECO:0000256" key="18">
    <source>
        <dbReference type="PROSITE-ProRule" id="PRU00175"/>
    </source>
</evidence>
<evidence type="ECO:0000256" key="15">
    <source>
        <dbReference type="ARBA" id="ARBA00022989"/>
    </source>
</evidence>
<keyword evidence="10" id="KW-0479">Metal-binding</keyword>
<organism evidence="20 21">
    <name type="scientific">Acanthosepion pharaonis</name>
    <name type="common">Pharaoh cuttlefish</name>
    <name type="synonym">Sepia pharaonis</name>
    <dbReference type="NCBI Taxonomy" id="158019"/>
    <lineage>
        <taxon>Eukaryota</taxon>
        <taxon>Metazoa</taxon>
        <taxon>Spiralia</taxon>
        <taxon>Lophotrochozoa</taxon>
        <taxon>Mollusca</taxon>
        <taxon>Cephalopoda</taxon>
        <taxon>Coleoidea</taxon>
        <taxon>Decapodiformes</taxon>
        <taxon>Sepiida</taxon>
        <taxon>Sepiina</taxon>
        <taxon>Sepiidae</taxon>
        <taxon>Acanthosepion</taxon>
    </lineage>
</organism>
<comment type="similarity">
    <text evidence="4">Belongs to the pex2/pex10/pex12 family.</text>
</comment>
<sequence length="285" mass="32922">MSPAVFVFTHLTIFTQSGDKKYVFQGTFGIKSTVQWRKELTLFADLGYFLLTTVAGFQTLGEEYVNIIQVNPTLRQQQPSLKRLLMIILHVSSPYVLQRILDICHRQLTTPGSNLDFLSPQSKHFILKIIPVIKQCLMFAHRLHLAAFYLKGIFYHVAKRVTNTHYVQFSTKPQRSLAIFRVLGWLAAAQLIGGSMVSVHRFIQTWQEEIKEPVTQIQTKHFHEKLSHDKCSLCLEPRQNTTATPCGHLFCWNCIQEWCQTKGECPLCREKFTTSRLIFLQNYDG</sequence>
<comment type="caution">
    <text evidence="20">The sequence shown here is derived from an EMBL/GenBank/DDBJ whole genome shotgun (WGS) entry which is preliminary data.</text>
</comment>
<keyword evidence="17" id="KW-0576">Peroxisome</keyword>
<gene>
    <name evidence="20" type="ORF">SPHA_70862</name>
</gene>
<accession>A0A812EBY2</accession>
<dbReference type="InterPro" id="IPR006845">
    <property type="entry name" value="Pex_N"/>
</dbReference>
<keyword evidence="21" id="KW-1185">Reference proteome</keyword>
<dbReference type="SMART" id="SM00184">
    <property type="entry name" value="RING"/>
    <property type="match status" value="1"/>
</dbReference>
<dbReference type="AlphaFoldDB" id="A0A812EBY2"/>
<evidence type="ECO:0000313" key="20">
    <source>
        <dbReference type="EMBL" id="CAE1320629.1"/>
    </source>
</evidence>
<keyword evidence="14" id="KW-0653">Protein transport</keyword>
<dbReference type="CDD" id="cd16527">
    <property type="entry name" value="RING-HC_PEX10"/>
    <property type="match status" value="1"/>
</dbReference>
<evidence type="ECO:0000256" key="3">
    <source>
        <dbReference type="ARBA" id="ARBA00004906"/>
    </source>
</evidence>
<evidence type="ECO:0000259" key="19">
    <source>
        <dbReference type="PROSITE" id="PS50089"/>
    </source>
</evidence>
<keyword evidence="9" id="KW-0812">Transmembrane</keyword>
<dbReference type="InterPro" id="IPR025654">
    <property type="entry name" value="PEX2/10"/>
</dbReference>
<dbReference type="GO" id="GO:0016558">
    <property type="term" value="P:protein import into peroxisome matrix"/>
    <property type="evidence" value="ECO:0007669"/>
    <property type="project" value="InterPro"/>
</dbReference>
<dbReference type="InterPro" id="IPR013083">
    <property type="entry name" value="Znf_RING/FYVE/PHD"/>
</dbReference>
<evidence type="ECO:0000256" key="17">
    <source>
        <dbReference type="ARBA" id="ARBA00023140"/>
    </source>
</evidence>
<keyword evidence="7" id="KW-0962">Peroxisome biogenesis</keyword>
<keyword evidence="11 18" id="KW-0863">Zinc-finger</keyword>
<evidence type="ECO:0000256" key="4">
    <source>
        <dbReference type="ARBA" id="ARBA00008704"/>
    </source>
</evidence>
<dbReference type="EMBL" id="CAHIKZ030005188">
    <property type="protein sequence ID" value="CAE1320629.1"/>
    <property type="molecule type" value="Genomic_DNA"/>
</dbReference>
<evidence type="ECO:0000256" key="5">
    <source>
        <dbReference type="ARBA" id="ARBA00012483"/>
    </source>
</evidence>
<dbReference type="PROSITE" id="PS50089">
    <property type="entry name" value="ZF_RING_2"/>
    <property type="match status" value="1"/>
</dbReference>
<dbReference type="SUPFAM" id="SSF57850">
    <property type="entry name" value="RING/U-box"/>
    <property type="match status" value="1"/>
</dbReference>
<evidence type="ECO:0000256" key="14">
    <source>
        <dbReference type="ARBA" id="ARBA00022927"/>
    </source>
</evidence>
<evidence type="ECO:0000256" key="16">
    <source>
        <dbReference type="ARBA" id="ARBA00023136"/>
    </source>
</evidence>
<reference evidence="20" key="1">
    <citation type="submission" date="2021-01" db="EMBL/GenBank/DDBJ databases">
        <authorList>
            <person name="Li R."/>
            <person name="Bekaert M."/>
        </authorList>
    </citation>
    <scope>NUCLEOTIDE SEQUENCE</scope>
    <source>
        <strain evidence="20">Farmed</strain>
    </source>
</reference>
<dbReference type="Proteomes" id="UP000597762">
    <property type="component" value="Unassembled WGS sequence"/>
</dbReference>
<evidence type="ECO:0000256" key="13">
    <source>
        <dbReference type="ARBA" id="ARBA00022833"/>
    </source>
</evidence>
<dbReference type="PANTHER" id="PTHR23350">
    <property type="entry name" value="PEROXISOME ASSEMBLY PROTEIN 10"/>
    <property type="match status" value="1"/>
</dbReference>
<dbReference type="InterPro" id="IPR001841">
    <property type="entry name" value="Znf_RING"/>
</dbReference>
<keyword evidence="8" id="KW-0808">Transferase</keyword>
<protein>
    <recommendedName>
        <fullName evidence="5">RING-type E3 ubiquitin transferase</fullName>
        <ecNumber evidence="5">2.3.2.27</ecNumber>
    </recommendedName>
</protein>
<evidence type="ECO:0000256" key="12">
    <source>
        <dbReference type="ARBA" id="ARBA00022786"/>
    </source>
</evidence>
<comment type="pathway">
    <text evidence="3">Protein modification; protein ubiquitination.</text>
</comment>
<dbReference type="Pfam" id="PF13639">
    <property type="entry name" value="zf-RING_2"/>
    <property type="match status" value="1"/>
</dbReference>
<dbReference type="EC" id="2.3.2.27" evidence="5"/>
<dbReference type="GO" id="GO:0005778">
    <property type="term" value="C:peroxisomal membrane"/>
    <property type="evidence" value="ECO:0007669"/>
    <property type="project" value="UniProtKB-SubCell"/>
</dbReference>
<evidence type="ECO:0000256" key="9">
    <source>
        <dbReference type="ARBA" id="ARBA00022692"/>
    </source>
</evidence>
<comment type="catalytic activity">
    <reaction evidence="1">
        <text>S-ubiquitinyl-[E2 ubiquitin-conjugating enzyme]-L-cysteine + [acceptor protein]-L-lysine = [E2 ubiquitin-conjugating enzyme]-L-cysteine + N(6)-ubiquitinyl-[acceptor protein]-L-lysine.</text>
        <dbReference type="EC" id="2.3.2.27"/>
    </reaction>
</comment>
<keyword evidence="13" id="KW-0862">Zinc</keyword>
<name>A0A812EBY2_ACAPH</name>
<keyword evidence="15" id="KW-1133">Transmembrane helix</keyword>
<evidence type="ECO:0000256" key="6">
    <source>
        <dbReference type="ARBA" id="ARBA00022448"/>
    </source>
</evidence>
<dbReference type="InterPro" id="IPR017907">
    <property type="entry name" value="Znf_RING_CS"/>
</dbReference>
<comment type="subcellular location">
    <subcellularLocation>
        <location evidence="2">Peroxisome membrane</location>
        <topology evidence="2">Multi-pass membrane protein</topology>
    </subcellularLocation>
</comment>
<proteinExistence type="inferred from homology"/>
<keyword evidence="12" id="KW-0833">Ubl conjugation pathway</keyword>
<dbReference type="GO" id="GO:0008270">
    <property type="term" value="F:zinc ion binding"/>
    <property type="evidence" value="ECO:0007669"/>
    <property type="project" value="UniProtKB-KW"/>
</dbReference>
<dbReference type="OrthoDB" id="6270329at2759"/>
<evidence type="ECO:0000256" key="11">
    <source>
        <dbReference type="ARBA" id="ARBA00022771"/>
    </source>
</evidence>
<dbReference type="PROSITE" id="PS00518">
    <property type="entry name" value="ZF_RING_1"/>
    <property type="match status" value="1"/>
</dbReference>
<dbReference type="Gene3D" id="3.30.40.10">
    <property type="entry name" value="Zinc/RING finger domain, C3HC4 (zinc finger)"/>
    <property type="match status" value="1"/>
</dbReference>
<evidence type="ECO:0000256" key="8">
    <source>
        <dbReference type="ARBA" id="ARBA00022679"/>
    </source>
</evidence>
<evidence type="ECO:0000256" key="1">
    <source>
        <dbReference type="ARBA" id="ARBA00000900"/>
    </source>
</evidence>
<dbReference type="PANTHER" id="PTHR23350:SF0">
    <property type="entry name" value="PEROXISOME BIOGENESIS FACTOR 10"/>
    <property type="match status" value="1"/>
</dbReference>
<dbReference type="Pfam" id="PF04757">
    <property type="entry name" value="Pex2_Pex12"/>
    <property type="match status" value="1"/>
</dbReference>
<evidence type="ECO:0000256" key="10">
    <source>
        <dbReference type="ARBA" id="ARBA00022723"/>
    </source>
</evidence>
<dbReference type="GO" id="GO:0061630">
    <property type="term" value="F:ubiquitin protein ligase activity"/>
    <property type="evidence" value="ECO:0007669"/>
    <property type="project" value="UniProtKB-EC"/>
</dbReference>
<feature type="domain" description="RING-type" evidence="19">
    <location>
        <begin position="231"/>
        <end position="269"/>
    </location>
</feature>
<evidence type="ECO:0000256" key="7">
    <source>
        <dbReference type="ARBA" id="ARBA00022593"/>
    </source>
</evidence>
<keyword evidence="6" id="KW-0813">Transport</keyword>